<dbReference type="Gene3D" id="3.30.70.100">
    <property type="match status" value="1"/>
</dbReference>
<evidence type="ECO:0000259" key="1">
    <source>
        <dbReference type="PROSITE" id="PS51725"/>
    </source>
</evidence>
<accession>A0ABQ6HKI8</accession>
<evidence type="ECO:0000313" key="2">
    <source>
        <dbReference type="EMBL" id="GMA18620.1"/>
    </source>
</evidence>
<dbReference type="PANTHER" id="PTHR33336:SF1">
    <property type="entry name" value="(4S)-4-HYDROXY-5-PHOSPHONOOXYPENTANE-2,3-DIONE ISOMERASE"/>
    <property type="match status" value="1"/>
</dbReference>
<keyword evidence="2" id="KW-0560">Oxidoreductase</keyword>
<dbReference type="SUPFAM" id="SSF54909">
    <property type="entry name" value="Dimeric alpha+beta barrel"/>
    <property type="match status" value="1"/>
</dbReference>
<gene>
    <name evidence="2" type="ORF">GCM10025862_06410</name>
</gene>
<dbReference type="InterPro" id="IPR011008">
    <property type="entry name" value="Dimeric_a/b-barrel"/>
</dbReference>
<dbReference type="InterPro" id="IPR050744">
    <property type="entry name" value="AI-2_Isomerase_LsrG"/>
</dbReference>
<dbReference type="EMBL" id="BSUJ01000001">
    <property type="protein sequence ID" value="GMA18620.1"/>
    <property type="molecule type" value="Genomic_DNA"/>
</dbReference>
<dbReference type="InterPro" id="IPR007138">
    <property type="entry name" value="ABM_dom"/>
</dbReference>
<evidence type="ECO:0000313" key="3">
    <source>
        <dbReference type="Proteomes" id="UP001157109"/>
    </source>
</evidence>
<dbReference type="RefSeq" id="WP_241444399.1">
    <property type="nucleotide sequence ID" value="NZ_BSUJ01000001.1"/>
</dbReference>
<dbReference type="GO" id="GO:0004497">
    <property type="term" value="F:monooxygenase activity"/>
    <property type="evidence" value="ECO:0007669"/>
    <property type="project" value="UniProtKB-KW"/>
</dbReference>
<name>A0ABQ6HKI8_9MICO</name>
<comment type="caution">
    <text evidence="2">The sequence shown here is derived from an EMBL/GenBank/DDBJ whole genome shotgun (WGS) entry which is preliminary data.</text>
</comment>
<dbReference type="Pfam" id="PF03992">
    <property type="entry name" value="ABM"/>
    <property type="match status" value="1"/>
</dbReference>
<sequence>MISLHVDVRIDPAHRDDFRAAITDQARATMRDEPGCLLFDVIVDQSDPDHFMFYEVYVDADAFEAHKAAPHFADWARARGAYVVEQHNTFGDQVIALPGYTAPDPTTHPTR</sequence>
<dbReference type="PROSITE" id="PS51725">
    <property type="entry name" value="ABM"/>
    <property type="match status" value="1"/>
</dbReference>
<feature type="domain" description="ABM" evidence="1">
    <location>
        <begin position="2"/>
        <end position="95"/>
    </location>
</feature>
<keyword evidence="3" id="KW-1185">Reference proteome</keyword>
<proteinExistence type="predicted"/>
<protein>
    <submittedName>
        <fullName evidence="2">Antibiotic biosynthesis monooxygenase</fullName>
    </submittedName>
</protein>
<reference evidence="3" key="1">
    <citation type="journal article" date="2019" name="Int. J. Syst. Evol. Microbiol.">
        <title>The Global Catalogue of Microorganisms (GCM) 10K type strain sequencing project: providing services to taxonomists for standard genome sequencing and annotation.</title>
        <authorList>
            <consortium name="The Broad Institute Genomics Platform"/>
            <consortium name="The Broad Institute Genome Sequencing Center for Infectious Disease"/>
            <person name="Wu L."/>
            <person name="Ma J."/>
        </authorList>
    </citation>
    <scope>NUCLEOTIDE SEQUENCE [LARGE SCALE GENOMIC DNA]</scope>
    <source>
        <strain evidence="3">NBRC 105830</strain>
    </source>
</reference>
<keyword evidence="2" id="KW-0503">Monooxygenase</keyword>
<organism evidence="2 3">
    <name type="scientific">Arsenicicoccus piscis</name>
    <dbReference type="NCBI Taxonomy" id="673954"/>
    <lineage>
        <taxon>Bacteria</taxon>
        <taxon>Bacillati</taxon>
        <taxon>Actinomycetota</taxon>
        <taxon>Actinomycetes</taxon>
        <taxon>Micrococcales</taxon>
        <taxon>Intrasporangiaceae</taxon>
        <taxon>Arsenicicoccus</taxon>
    </lineage>
</organism>
<dbReference type="Proteomes" id="UP001157109">
    <property type="component" value="Unassembled WGS sequence"/>
</dbReference>
<dbReference type="PANTHER" id="PTHR33336">
    <property type="entry name" value="QUINOL MONOOXYGENASE YGIN-RELATED"/>
    <property type="match status" value="1"/>
</dbReference>